<organism evidence="1 2">
    <name type="scientific">Thermomonospora umbrina</name>
    <dbReference type="NCBI Taxonomy" id="111806"/>
    <lineage>
        <taxon>Bacteria</taxon>
        <taxon>Bacillati</taxon>
        <taxon>Actinomycetota</taxon>
        <taxon>Actinomycetes</taxon>
        <taxon>Streptosporangiales</taxon>
        <taxon>Thermomonosporaceae</taxon>
        <taxon>Thermomonospora</taxon>
    </lineage>
</organism>
<protein>
    <submittedName>
        <fullName evidence="1">Uncharacterized protein</fullName>
    </submittedName>
</protein>
<accession>A0A3D9T7C0</accession>
<evidence type="ECO:0000313" key="1">
    <source>
        <dbReference type="EMBL" id="REF00575.1"/>
    </source>
</evidence>
<evidence type="ECO:0000313" key="2">
    <source>
        <dbReference type="Proteomes" id="UP000256661"/>
    </source>
</evidence>
<gene>
    <name evidence="1" type="ORF">DFJ69_6126</name>
</gene>
<dbReference type="AlphaFoldDB" id="A0A3D9T7C0"/>
<reference evidence="1 2" key="1">
    <citation type="submission" date="2018-08" db="EMBL/GenBank/DDBJ databases">
        <title>Sequencing the genomes of 1000 actinobacteria strains.</title>
        <authorList>
            <person name="Klenk H.-P."/>
        </authorList>
    </citation>
    <scope>NUCLEOTIDE SEQUENCE [LARGE SCALE GENOMIC DNA]</scope>
    <source>
        <strain evidence="1 2">DSM 43927</strain>
    </source>
</reference>
<proteinExistence type="predicted"/>
<dbReference type="Proteomes" id="UP000256661">
    <property type="component" value="Unassembled WGS sequence"/>
</dbReference>
<sequence length="367" mass="38447">MKSGDAGPRTVAVHTYDPLAGLPGTEPLKTLAEGAPLTAVDQAGDALRDALASAGGAGWETAARAAAVFGRIQSEVGDADLAVVALDFAGRLYNDNSPSMGRGREALIGLSTLVDSIGRAMLIHHRDGRRDLAGEAYDVGREFAEFLGRNGHAAPGSQLLGRRAAILNTTGGSTEGIYSPELLARMNPSDTLREGTWAAAVLNATGPHTLRQAVAATDTSRRPWARALLNVIEVNPSAKTAPRCPTERGSALIHLPTAAQAVAGGLDATRPHPNDPRLRGWRLLGREIHSCYAVASSSGELRHRLSEHAEPWGDLLLALGRAARRTGDGPGAADCAGWLRGVLTQAGPPAQMHRWGERLRAGAEELG</sequence>
<keyword evidence="2" id="KW-1185">Reference proteome</keyword>
<dbReference type="EMBL" id="QTTT01000001">
    <property type="protein sequence ID" value="REF00575.1"/>
    <property type="molecule type" value="Genomic_DNA"/>
</dbReference>
<name>A0A3D9T7C0_9ACTN</name>
<comment type="caution">
    <text evidence="1">The sequence shown here is derived from an EMBL/GenBank/DDBJ whole genome shotgun (WGS) entry which is preliminary data.</text>
</comment>